<accession>A0A0H4I2D7</accession>
<proteinExistence type="predicted"/>
<evidence type="ECO:0000313" key="1">
    <source>
        <dbReference type="EMBL" id="AKO53151.1"/>
    </source>
</evidence>
<dbReference type="EMBL" id="CP011494">
    <property type="protein sequence ID" value="AKO53151.1"/>
    <property type="molecule type" value="Genomic_DNA"/>
</dbReference>
<sequence length="205" mass="22319">MVHYPPTTRYAASGGDDAGITNGIEFDGVFDLARIHSLLINALALGGVVPVVFVKVTENIGALIAVGQKSLAQFVGCASTVNFSMKSIFDPRFQVTRTINMGVGQHNGFNPVWSDWKMRTGYAGIRFALSGTCRSLAAGDTFRLTQDRVNLLRVPVQPKDCSFMMSSLNQSVLTSVQPTDFSRVMFANDLVAIFALQLQPTPRLR</sequence>
<organism evidence="1 2">
    <name type="scientific">Marinobacter psychrophilus</name>
    <dbReference type="NCBI Taxonomy" id="330734"/>
    <lineage>
        <taxon>Bacteria</taxon>
        <taxon>Pseudomonadati</taxon>
        <taxon>Pseudomonadota</taxon>
        <taxon>Gammaproteobacteria</taxon>
        <taxon>Pseudomonadales</taxon>
        <taxon>Marinobacteraceae</taxon>
        <taxon>Marinobacter</taxon>
    </lineage>
</organism>
<dbReference type="RefSeq" id="WP_048386626.1">
    <property type="nucleotide sequence ID" value="NZ_CP011494.1"/>
</dbReference>
<protein>
    <submittedName>
        <fullName evidence="1">Uncharacterized protein</fullName>
    </submittedName>
</protein>
<dbReference type="KEGG" id="mpq:ABA45_12630"/>
<dbReference type="AlphaFoldDB" id="A0A0H4I2D7"/>
<reference evidence="1 2" key="1">
    <citation type="submission" date="2015-05" db="EMBL/GenBank/DDBJ databases">
        <title>Complete genome of Marinobacter psychrophilus strain 20041T isolated from sea-ice of the Canadian Basin.</title>
        <authorList>
            <person name="Song L."/>
            <person name="Ren L."/>
            <person name="Yu Y."/>
            <person name="Wang X."/>
        </authorList>
    </citation>
    <scope>NUCLEOTIDE SEQUENCE [LARGE SCALE GENOMIC DNA]</scope>
    <source>
        <strain evidence="1 2">20041</strain>
    </source>
</reference>
<gene>
    <name evidence="1" type="ORF">ABA45_12630</name>
</gene>
<keyword evidence="2" id="KW-1185">Reference proteome</keyword>
<name>A0A0H4I2D7_9GAMM</name>
<dbReference type="PATRIC" id="fig|330734.3.peg.2646"/>
<dbReference type="Proteomes" id="UP000036406">
    <property type="component" value="Chromosome"/>
</dbReference>
<evidence type="ECO:0000313" key="2">
    <source>
        <dbReference type="Proteomes" id="UP000036406"/>
    </source>
</evidence>